<reference evidence="1 2" key="1">
    <citation type="journal article" date="2022" name="Plant J.">
        <title>Chromosome-level genome of Camellia lanceoleosa provides a valuable resource for understanding genome evolution and self-incompatibility.</title>
        <authorList>
            <person name="Gong W."/>
            <person name="Xiao S."/>
            <person name="Wang L."/>
            <person name="Liao Z."/>
            <person name="Chang Y."/>
            <person name="Mo W."/>
            <person name="Hu G."/>
            <person name="Li W."/>
            <person name="Zhao G."/>
            <person name="Zhu H."/>
            <person name="Hu X."/>
            <person name="Ji K."/>
            <person name="Xiang X."/>
            <person name="Song Q."/>
            <person name="Yuan D."/>
            <person name="Jin S."/>
            <person name="Zhang L."/>
        </authorList>
    </citation>
    <scope>NUCLEOTIDE SEQUENCE [LARGE SCALE GENOMIC DNA]</scope>
    <source>
        <strain evidence="1">SQ_2022a</strain>
    </source>
</reference>
<dbReference type="Proteomes" id="UP001060215">
    <property type="component" value="Chromosome 9"/>
</dbReference>
<protein>
    <submittedName>
        <fullName evidence="1">Uncharacterized protein</fullName>
    </submittedName>
</protein>
<keyword evidence="2" id="KW-1185">Reference proteome</keyword>
<dbReference type="EMBL" id="CM045766">
    <property type="protein sequence ID" value="KAI8002733.1"/>
    <property type="molecule type" value="Genomic_DNA"/>
</dbReference>
<name>A0ACC0GNF9_9ERIC</name>
<evidence type="ECO:0000313" key="1">
    <source>
        <dbReference type="EMBL" id="KAI8002733.1"/>
    </source>
</evidence>
<organism evidence="1 2">
    <name type="scientific">Camellia lanceoleosa</name>
    <dbReference type="NCBI Taxonomy" id="1840588"/>
    <lineage>
        <taxon>Eukaryota</taxon>
        <taxon>Viridiplantae</taxon>
        <taxon>Streptophyta</taxon>
        <taxon>Embryophyta</taxon>
        <taxon>Tracheophyta</taxon>
        <taxon>Spermatophyta</taxon>
        <taxon>Magnoliopsida</taxon>
        <taxon>eudicotyledons</taxon>
        <taxon>Gunneridae</taxon>
        <taxon>Pentapetalae</taxon>
        <taxon>asterids</taxon>
        <taxon>Ericales</taxon>
        <taxon>Theaceae</taxon>
        <taxon>Camellia</taxon>
    </lineage>
</organism>
<accession>A0ACC0GNF9</accession>
<gene>
    <name evidence="1" type="ORF">LOK49_LG08G02279</name>
</gene>
<comment type="caution">
    <text evidence="1">The sequence shown here is derived from an EMBL/GenBank/DDBJ whole genome shotgun (WGS) entry which is preliminary data.</text>
</comment>
<sequence length="179" mass="20248">MEDSEVNENVDCVRDLILFFPSIPESKKEATPVDVDLSIRNNGNIHLVNMVTTVLMGRRLRRLISACCCVVVPLRRWICEVVVLGLSDGGDCDDRRGREDHIHSRNQVFVWKIGEEVRDHGSHCVPPPPPAQIGVGVLMFFVNHLQWVQFGHPQPSIDGATKPPTAMDNVFTRQWKMNQ</sequence>
<evidence type="ECO:0000313" key="2">
    <source>
        <dbReference type="Proteomes" id="UP001060215"/>
    </source>
</evidence>
<proteinExistence type="predicted"/>